<evidence type="ECO:0000313" key="2">
    <source>
        <dbReference type="Proteomes" id="UP000018144"/>
    </source>
</evidence>
<sequence>MIPEPLHVFSRLPSVVSRAFRVLPFDLLVKDDTRSYTQLWVSGDILGRFGRIDFGILSTMSIWHQ</sequence>
<accession>U4LBC1</accession>
<gene>
    <name evidence="1" type="ORF">PCON_03140</name>
</gene>
<organism evidence="1 2">
    <name type="scientific">Pyronema omphalodes (strain CBS 100304)</name>
    <name type="common">Pyronema confluens</name>
    <dbReference type="NCBI Taxonomy" id="1076935"/>
    <lineage>
        <taxon>Eukaryota</taxon>
        <taxon>Fungi</taxon>
        <taxon>Dikarya</taxon>
        <taxon>Ascomycota</taxon>
        <taxon>Pezizomycotina</taxon>
        <taxon>Pezizomycetes</taxon>
        <taxon>Pezizales</taxon>
        <taxon>Pyronemataceae</taxon>
        <taxon>Pyronema</taxon>
    </lineage>
</organism>
<proteinExistence type="predicted"/>
<protein>
    <submittedName>
        <fullName evidence="1">Uncharacterized protein</fullName>
    </submittedName>
</protein>
<evidence type="ECO:0000313" key="1">
    <source>
        <dbReference type="EMBL" id="CCX16497.1"/>
    </source>
</evidence>
<reference evidence="1 2" key="1">
    <citation type="journal article" date="2013" name="PLoS Genet.">
        <title>The genome and development-dependent transcriptomes of Pyronema confluens: a window into fungal evolution.</title>
        <authorList>
            <person name="Traeger S."/>
            <person name="Altegoer F."/>
            <person name="Freitag M."/>
            <person name="Gabaldon T."/>
            <person name="Kempken F."/>
            <person name="Kumar A."/>
            <person name="Marcet-Houben M."/>
            <person name="Poggeler S."/>
            <person name="Stajich J.E."/>
            <person name="Nowrousian M."/>
        </authorList>
    </citation>
    <scope>NUCLEOTIDE SEQUENCE [LARGE SCALE GENOMIC DNA]</scope>
    <source>
        <strain evidence="2">CBS 100304</strain>
        <tissue evidence="1">Vegetative mycelium</tissue>
    </source>
</reference>
<dbReference type="EMBL" id="HF936418">
    <property type="protein sequence ID" value="CCX16497.1"/>
    <property type="molecule type" value="Genomic_DNA"/>
</dbReference>
<name>U4LBC1_PYROM</name>
<keyword evidence="2" id="KW-1185">Reference proteome</keyword>
<dbReference type="AlphaFoldDB" id="U4LBC1"/>
<dbReference type="Proteomes" id="UP000018144">
    <property type="component" value="Unassembled WGS sequence"/>
</dbReference>